<sequence>MTTFSFSLLTGETGPLVTLNAPETFSIPTPTHKSIVSEGDEVLADEKIAEATRPGVGDVHSPAAGKIEDITVDAIVVRRSGTGQNTPDSAPPSGGKALREWLRGLGINTYQLVRASQLIINAVPPEPGISIYEPLIQDYRHIVELGLDAVQRIVNPSKLHLVVAKGNRTNAFPNCSILQVPPVYPNGIDQLVIKATTGEETLLGTRPKDATILSIRDLYYIGKVMETKRPLTETIMTIGKDNHLIKIGTQIRHLAQEAGVTVQPGDRVIFGGLMRGVAALNIDQGVDKYTTGMIILRHDEGLSPTDNFCLGCGECERHCPARIMPGLISRCAEFKHFERAEDYHIHSCIECGICGYWCKAQRPLLQYIKLAKYEIALLRTASSTLEGEGQ</sequence>
<dbReference type="InterPro" id="IPR010208">
    <property type="entry name" value="Ion_transpt_RnfC/RsxC"/>
</dbReference>
<dbReference type="GO" id="GO:0016020">
    <property type="term" value="C:membrane"/>
    <property type="evidence" value="ECO:0007669"/>
    <property type="project" value="InterPro"/>
</dbReference>
<dbReference type="OrthoDB" id="9767754at2"/>
<dbReference type="GO" id="GO:0046872">
    <property type="term" value="F:metal ion binding"/>
    <property type="evidence" value="ECO:0007669"/>
    <property type="project" value="UniProtKB-KW"/>
</dbReference>
<proteinExistence type="predicted"/>
<evidence type="ECO:0000259" key="4">
    <source>
        <dbReference type="PROSITE" id="PS51379"/>
    </source>
</evidence>
<dbReference type="PROSITE" id="PS00198">
    <property type="entry name" value="4FE4S_FER_1"/>
    <property type="match status" value="1"/>
</dbReference>
<dbReference type="RefSeq" id="WP_097010374.1">
    <property type="nucleotide sequence ID" value="NZ_LT907975.1"/>
</dbReference>
<dbReference type="AlphaFoldDB" id="A0A2C8F5G1"/>
<dbReference type="SUPFAM" id="SSF46548">
    <property type="entry name" value="alpha-helical ferredoxin"/>
    <property type="match status" value="1"/>
</dbReference>
<dbReference type="InterPro" id="IPR017896">
    <property type="entry name" value="4Fe4S_Fe-S-bd"/>
</dbReference>
<dbReference type="PROSITE" id="PS51379">
    <property type="entry name" value="4FE4S_FER_2"/>
    <property type="match status" value="1"/>
</dbReference>
<protein>
    <submittedName>
        <fullName evidence="5">Putative Electron transport complex protein RnfC</fullName>
    </submittedName>
</protein>
<keyword evidence="6" id="KW-1185">Reference proteome</keyword>
<dbReference type="KEGG" id="pprf:DPRO_0180"/>
<reference evidence="6" key="1">
    <citation type="submission" date="2017-09" db="EMBL/GenBank/DDBJ databases">
        <authorList>
            <person name="Regsiter A."/>
            <person name="William W."/>
        </authorList>
    </citation>
    <scope>NUCLEOTIDE SEQUENCE [LARGE SCALE GENOMIC DNA]</scope>
    <source>
        <strain evidence="6">500-1</strain>
    </source>
</reference>
<organism evidence="5 6">
    <name type="scientific">Pseudodesulfovibrio profundus</name>
    <dbReference type="NCBI Taxonomy" id="57320"/>
    <lineage>
        <taxon>Bacteria</taxon>
        <taxon>Pseudomonadati</taxon>
        <taxon>Thermodesulfobacteriota</taxon>
        <taxon>Desulfovibrionia</taxon>
        <taxon>Desulfovibrionales</taxon>
        <taxon>Desulfovibrionaceae</taxon>
    </lineage>
</organism>
<dbReference type="GO" id="GO:0009055">
    <property type="term" value="F:electron transfer activity"/>
    <property type="evidence" value="ECO:0007669"/>
    <property type="project" value="InterPro"/>
</dbReference>
<dbReference type="InterPro" id="IPR017900">
    <property type="entry name" value="4Fe4S_Fe_S_CS"/>
</dbReference>
<dbReference type="Gene3D" id="3.30.70.20">
    <property type="match status" value="1"/>
</dbReference>
<keyword evidence="1" id="KW-0479">Metal-binding</keyword>
<keyword evidence="3" id="KW-0411">Iron-sulfur</keyword>
<dbReference type="SUPFAM" id="SSF142019">
    <property type="entry name" value="Nqo1 FMN-binding domain-like"/>
    <property type="match status" value="1"/>
</dbReference>
<gene>
    <name evidence="5" type="primary">rnfC</name>
    <name evidence="5" type="ORF">DPRO_0180</name>
</gene>
<keyword evidence="2" id="KW-0408">Iron</keyword>
<evidence type="ECO:0000313" key="5">
    <source>
        <dbReference type="EMBL" id="SOB57059.1"/>
    </source>
</evidence>
<accession>A0A2C8F5G1</accession>
<evidence type="ECO:0000256" key="2">
    <source>
        <dbReference type="ARBA" id="ARBA00023004"/>
    </source>
</evidence>
<dbReference type="Proteomes" id="UP000219215">
    <property type="component" value="Chromosome DPRO"/>
</dbReference>
<evidence type="ECO:0000256" key="3">
    <source>
        <dbReference type="ARBA" id="ARBA00023014"/>
    </source>
</evidence>
<dbReference type="InterPro" id="IPR037225">
    <property type="entry name" value="Nuo51_FMN-bd_sf"/>
</dbReference>
<dbReference type="PANTHER" id="PTHR43034">
    <property type="entry name" value="ION-TRANSLOCATING OXIDOREDUCTASE COMPLEX SUBUNIT C"/>
    <property type="match status" value="1"/>
</dbReference>
<name>A0A2C8F5G1_9BACT</name>
<dbReference type="EMBL" id="LT907975">
    <property type="protein sequence ID" value="SOB57059.1"/>
    <property type="molecule type" value="Genomic_DNA"/>
</dbReference>
<evidence type="ECO:0000313" key="6">
    <source>
        <dbReference type="Proteomes" id="UP000219215"/>
    </source>
</evidence>
<dbReference type="GO" id="GO:0051539">
    <property type="term" value="F:4 iron, 4 sulfur cluster binding"/>
    <property type="evidence" value="ECO:0007669"/>
    <property type="project" value="InterPro"/>
</dbReference>
<evidence type="ECO:0000256" key="1">
    <source>
        <dbReference type="ARBA" id="ARBA00022723"/>
    </source>
</evidence>
<dbReference type="PANTHER" id="PTHR43034:SF2">
    <property type="entry name" value="ION-TRANSLOCATING OXIDOREDUCTASE COMPLEX SUBUNIT C"/>
    <property type="match status" value="1"/>
</dbReference>
<feature type="domain" description="4Fe-4S ferredoxin-type" evidence="4">
    <location>
        <begin position="298"/>
        <end position="330"/>
    </location>
</feature>